<dbReference type="Pfam" id="PF00924">
    <property type="entry name" value="MS_channel_2nd"/>
    <property type="match status" value="1"/>
</dbReference>
<evidence type="ECO:0000256" key="4">
    <source>
        <dbReference type="ARBA" id="ARBA00023136"/>
    </source>
</evidence>
<proteinExistence type="predicted"/>
<evidence type="ECO:0000259" key="7">
    <source>
        <dbReference type="Pfam" id="PF00924"/>
    </source>
</evidence>
<keyword evidence="9" id="KW-1185">Reference proteome</keyword>
<dbReference type="InterPro" id="IPR010920">
    <property type="entry name" value="LSM_dom_sf"/>
</dbReference>
<reference evidence="8" key="1">
    <citation type="submission" date="2020-02" db="EMBL/GenBank/DDBJ databases">
        <title>Draft genome sequence of Candidatus Afipia apatlaquensis IBT-C3, a potential strain for decolorization of textile dyes.</title>
        <authorList>
            <person name="Sanchez-Reyes A."/>
            <person name="Breton-Deval L."/>
            <person name="Mangelson H."/>
            <person name="Sanchez-Flores A."/>
        </authorList>
    </citation>
    <scope>NUCLEOTIDE SEQUENCE [LARGE SCALE GENOMIC DNA]</scope>
    <source>
        <strain evidence="8">IBT-C3</strain>
    </source>
</reference>
<dbReference type="InterPro" id="IPR006685">
    <property type="entry name" value="MscS_channel_2nd"/>
</dbReference>
<dbReference type="AlphaFoldDB" id="A0A7C9RHM0"/>
<evidence type="ECO:0000256" key="6">
    <source>
        <dbReference type="SAM" id="Phobius"/>
    </source>
</evidence>
<dbReference type="EMBL" id="JAAMRR010000961">
    <property type="protein sequence ID" value="NGX97200.1"/>
    <property type="molecule type" value="Genomic_DNA"/>
</dbReference>
<feature type="region of interest" description="Disordered" evidence="5">
    <location>
        <begin position="357"/>
        <end position="381"/>
    </location>
</feature>
<dbReference type="Proteomes" id="UP000480266">
    <property type="component" value="Unassembled WGS sequence"/>
</dbReference>
<gene>
    <name evidence="8" type="ORF">G4V63_18905</name>
</gene>
<accession>A0A7C9RHM0</accession>
<dbReference type="SUPFAM" id="SSF50182">
    <property type="entry name" value="Sm-like ribonucleoproteins"/>
    <property type="match status" value="1"/>
</dbReference>
<evidence type="ECO:0000313" key="8">
    <source>
        <dbReference type="EMBL" id="NGX97200.1"/>
    </source>
</evidence>
<dbReference type="Gene3D" id="1.10.287.1260">
    <property type="match status" value="1"/>
</dbReference>
<evidence type="ECO:0000256" key="5">
    <source>
        <dbReference type="SAM" id="MobiDB-lite"/>
    </source>
</evidence>
<dbReference type="Gene3D" id="2.30.30.60">
    <property type="match status" value="1"/>
</dbReference>
<dbReference type="InterPro" id="IPR023408">
    <property type="entry name" value="MscS_beta-dom_sf"/>
</dbReference>
<evidence type="ECO:0000256" key="2">
    <source>
        <dbReference type="ARBA" id="ARBA00022692"/>
    </source>
</evidence>
<evidence type="ECO:0000313" key="9">
    <source>
        <dbReference type="Proteomes" id="UP000480266"/>
    </source>
</evidence>
<dbReference type="GO" id="GO:0016020">
    <property type="term" value="C:membrane"/>
    <property type="evidence" value="ECO:0007669"/>
    <property type="project" value="UniProtKB-SubCell"/>
</dbReference>
<comment type="caution">
    <text evidence="8">The sequence shown here is derived from an EMBL/GenBank/DDBJ whole genome shotgun (WGS) entry which is preliminary data.</text>
</comment>
<evidence type="ECO:0000256" key="1">
    <source>
        <dbReference type="ARBA" id="ARBA00004370"/>
    </source>
</evidence>
<keyword evidence="2 6" id="KW-0812">Transmembrane</keyword>
<dbReference type="PANTHER" id="PTHR30566:SF25">
    <property type="entry name" value="INNER MEMBRANE PROTEIN"/>
    <property type="match status" value="1"/>
</dbReference>
<dbReference type="GO" id="GO:0008381">
    <property type="term" value="F:mechanosensitive monoatomic ion channel activity"/>
    <property type="evidence" value="ECO:0007669"/>
    <property type="project" value="UniProtKB-ARBA"/>
</dbReference>
<feature type="transmembrane region" description="Helical" evidence="6">
    <location>
        <begin position="94"/>
        <end position="115"/>
    </location>
</feature>
<dbReference type="PANTHER" id="PTHR30566">
    <property type="entry name" value="YNAI-RELATED MECHANOSENSITIVE ION CHANNEL"/>
    <property type="match status" value="1"/>
</dbReference>
<feature type="transmembrane region" description="Helical" evidence="6">
    <location>
        <begin position="172"/>
        <end position="191"/>
    </location>
</feature>
<protein>
    <submittedName>
        <fullName evidence="8">Mechanosensitive ion channel</fullName>
    </submittedName>
</protein>
<feature type="transmembrane region" description="Helical" evidence="6">
    <location>
        <begin position="145"/>
        <end position="166"/>
    </location>
</feature>
<comment type="subcellular location">
    <subcellularLocation>
        <location evidence="1">Membrane</location>
    </subcellularLocation>
</comment>
<feature type="domain" description="Mechanosensitive ion channel MscS" evidence="7">
    <location>
        <begin position="194"/>
        <end position="260"/>
    </location>
</feature>
<keyword evidence="4 6" id="KW-0472">Membrane</keyword>
<sequence>MLDVIKYSYAETLNTLRLLPDWLTASVLVVGGVLVALIANAVIVHAIRNTLGVRHPKTRSLLTRSKGPLRLALIVLALSLVVRVAPIGDRAATVFGNILNVAFIALLGWTALIAAQIGSQVYLRRFSLDAEDNLLARKHVTQVGILKRAADTLIVIMTVAAAMMSFEQVRQYGVSLFASAGVAGLAIGIAARPLLANLIAGVQIAVAQPIRLDDVVFLEGEYGTIEEITTTYVVIKLWDWRRMVVPLSYFIEKPFQNWTRETSALIGSVFLYVDYTVPVEKLREKLMEVARASPLWDGRVVVLQVSDATKDHTVELRALLSARSAPAAWDLRCEVREKLIAYLQQEYPGALPRQRQEFVSRNEPDQAPLSPHTMVSHHRVG</sequence>
<name>A0A7C9RHM0_9BRAD</name>
<feature type="transmembrane region" description="Helical" evidence="6">
    <location>
        <begin position="22"/>
        <end position="47"/>
    </location>
</feature>
<feature type="transmembrane region" description="Helical" evidence="6">
    <location>
        <begin position="68"/>
        <end position="88"/>
    </location>
</feature>
<evidence type="ECO:0000256" key="3">
    <source>
        <dbReference type="ARBA" id="ARBA00022989"/>
    </source>
</evidence>
<keyword evidence="3 6" id="KW-1133">Transmembrane helix</keyword>
<organism evidence="8 9">
    <name type="scientific">Candidatus Afipia apatlaquensis</name>
    <dbReference type="NCBI Taxonomy" id="2712852"/>
    <lineage>
        <taxon>Bacteria</taxon>
        <taxon>Pseudomonadati</taxon>
        <taxon>Pseudomonadota</taxon>
        <taxon>Alphaproteobacteria</taxon>
        <taxon>Hyphomicrobiales</taxon>
        <taxon>Nitrobacteraceae</taxon>
        <taxon>Afipia</taxon>
    </lineage>
</organism>